<dbReference type="SUPFAM" id="SSF50249">
    <property type="entry name" value="Nucleic acid-binding proteins"/>
    <property type="match status" value="1"/>
</dbReference>
<dbReference type="Proteomes" id="UP000198636">
    <property type="component" value="Unassembled WGS sequence"/>
</dbReference>
<dbReference type="STRING" id="1120976.SAMN03080606_01203"/>
<dbReference type="OrthoDB" id="9801597at2"/>
<dbReference type="InterPro" id="IPR048587">
    <property type="entry name" value="CvfB_S1_3rd"/>
</dbReference>
<dbReference type="Pfam" id="PF21543">
    <property type="entry name" value="CvfB_2nd"/>
    <property type="match status" value="1"/>
</dbReference>
<name>A0A1G5EMS8_9FIRM</name>
<evidence type="ECO:0000313" key="4">
    <source>
        <dbReference type="Proteomes" id="UP000198636"/>
    </source>
</evidence>
<dbReference type="Gene3D" id="1.10.10.10">
    <property type="entry name" value="Winged helix-like DNA-binding domain superfamily/Winged helix DNA-binding domain"/>
    <property type="match status" value="1"/>
</dbReference>
<reference evidence="3 4" key="1">
    <citation type="submission" date="2016-10" db="EMBL/GenBank/DDBJ databases">
        <authorList>
            <person name="de Groot N.N."/>
        </authorList>
    </citation>
    <scope>NUCLEOTIDE SEQUENCE [LARGE SCALE GENOMIC DNA]</scope>
    <source>
        <strain evidence="3 4">DSM 18978</strain>
    </source>
</reference>
<dbReference type="Pfam" id="PF17783">
    <property type="entry name" value="WHD_CvfB"/>
    <property type="match status" value="1"/>
</dbReference>
<dbReference type="InterPro" id="IPR003029">
    <property type="entry name" value="S1_domain"/>
</dbReference>
<evidence type="ECO:0000256" key="1">
    <source>
        <dbReference type="PIRNR" id="PIRNR012524"/>
    </source>
</evidence>
<dbReference type="InterPro" id="IPR012340">
    <property type="entry name" value="NA-bd_OB-fold"/>
</dbReference>
<dbReference type="EMBL" id="FMUS01000005">
    <property type="protein sequence ID" value="SCY27980.1"/>
    <property type="molecule type" value="Genomic_DNA"/>
</dbReference>
<dbReference type="SMART" id="SM00316">
    <property type="entry name" value="S1"/>
    <property type="match status" value="3"/>
</dbReference>
<accession>A0A1G5EMS8</accession>
<organism evidence="3 4">
    <name type="scientific">Alkaliphilus peptidifermentans DSM 18978</name>
    <dbReference type="NCBI Taxonomy" id="1120976"/>
    <lineage>
        <taxon>Bacteria</taxon>
        <taxon>Bacillati</taxon>
        <taxon>Bacillota</taxon>
        <taxon>Clostridia</taxon>
        <taxon>Peptostreptococcales</taxon>
        <taxon>Natronincolaceae</taxon>
        <taxon>Alkaliphilus</taxon>
    </lineage>
</organism>
<dbReference type="RefSeq" id="WP_091541112.1">
    <property type="nucleotide sequence ID" value="NZ_FMUS01000005.1"/>
</dbReference>
<proteinExistence type="inferred from homology"/>
<evidence type="ECO:0000313" key="3">
    <source>
        <dbReference type="EMBL" id="SCY27980.1"/>
    </source>
</evidence>
<evidence type="ECO:0000259" key="2">
    <source>
        <dbReference type="PROSITE" id="PS50126"/>
    </source>
</evidence>
<dbReference type="PIRSF" id="PIRSF012524">
    <property type="entry name" value="YitL_S1"/>
    <property type="match status" value="1"/>
</dbReference>
<dbReference type="PROSITE" id="PS50126">
    <property type="entry name" value="S1"/>
    <property type="match status" value="1"/>
</dbReference>
<protein>
    <recommendedName>
        <fullName evidence="2">S1 motif domain-containing protein</fullName>
    </recommendedName>
</protein>
<dbReference type="Gene3D" id="2.40.50.140">
    <property type="entry name" value="Nucleic acid-binding proteins"/>
    <property type="match status" value="2"/>
</dbReference>
<keyword evidence="4" id="KW-1185">Reference proteome</keyword>
<dbReference type="InterPro" id="IPR014464">
    <property type="entry name" value="CvfB_fam"/>
</dbReference>
<feature type="domain" description="S1 motif" evidence="2">
    <location>
        <begin position="147"/>
        <end position="208"/>
    </location>
</feature>
<dbReference type="InterPro" id="IPR036388">
    <property type="entry name" value="WH-like_DNA-bd_sf"/>
</dbReference>
<dbReference type="InterPro" id="IPR040764">
    <property type="entry name" value="CvfB_WH"/>
</dbReference>
<sequence length="287" mass="33032">MNIEIGKVNSMIINRITEETVYLKVSRESKDEVKLNKKELLEDKNVGDMVDVFVYRDSEDRITATTKKPLGEVGQIVYLRVVDITPIGAFMDWGLEKDLFLPKREQTTGLVKNSGYLVKIYLDKSMRLCASMRLDDQLKSGGDFSPGEMVKGTVYGLNPRLGVFVAVDNKYYGFVHQTENYKGYKIGDQDTFRVVKEREDGRINLSTRKLAYQQIDEDANEIVKNIIRNRGFLPLNDKSTPEEIKQYMNMSKNAFKRAVGKLLKEKIVTQEDNGMKFVKNDYKDDNY</sequence>
<dbReference type="GO" id="GO:0003676">
    <property type="term" value="F:nucleic acid binding"/>
    <property type="evidence" value="ECO:0007669"/>
    <property type="project" value="InterPro"/>
</dbReference>
<dbReference type="Pfam" id="PF13509">
    <property type="entry name" value="S1_2"/>
    <property type="match status" value="2"/>
</dbReference>
<dbReference type="PANTHER" id="PTHR37296">
    <property type="entry name" value="CONSERVED VIRULENCE FACTOR B"/>
    <property type="match status" value="1"/>
</dbReference>
<dbReference type="InterPro" id="IPR039566">
    <property type="entry name" value="CvfB_S1_st"/>
</dbReference>
<comment type="similarity">
    <text evidence="1">Belongs to the CvfB family.</text>
</comment>
<dbReference type="AlphaFoldDB" id="A0A1G5EMS8"/>
<gene>
    <name evidence="3" type="ORF">SAMN03080606_01203</name>
</gene>
<dbReference type="PANTHER" id="PTHR37296:SF1">
    <property type="entry name" value="CONSERVED VIRULENCE FACTOR B"/>
    <property type="match status" value="1"/>
</dbReference>